<dbReference type="PATRIC" id="fig|1359153.3.peg.82"/>
<dbReference type="Proteomes" id="UP000033385">
    <property type="component" value="Unassembled WGS sequence"/>
</dbReference>
<protein>
    <submittedName>
        <fullName evidence="1">Uncharacterized protein</fullName>
    </submittedName>
</protein>
<dbReference type="EMBL" id="LANW01000001">
    <property type="protein sequence ID" value="KJV66593.1"/>
    <property type="molecule type" value="Genomic_DNA"/>
</dbReference>
<comment type="caution">
    <text evidence="1">The sequence shown here is derived from an EMBL/GenBank/DDBJ whole genome shotgun (WGS) entry which is preliminary data.</text>
</comment>
<reference evidence="1 2" key="1">
    <citation type="submission" date="2015-01" db="EMBL/GenBank/DDBJ databases">
        <title>Genome Sequencing of Rickettsiales.</title>
        <authorList>
            <person name="Daugherty S.C."/>
            <person name="Su Q."/>
            <person name="Abolude K."/>
            <person name="Beier-Sexton M."/>
            <person name="Carlyon J.A."/>
            <person name="Carter R."/>
            <person name="Day N.P."/>
            <person name="Dumler S.J."/>
            <person name="Dyachenko V."/>
            <person name="Godinez A."/>
            <person name="Kurtti T.J."/>
            <person name="Lichay M."/>
            <person name="Mullins K.E."/>
            <person name="Ott S."/>
            <person name="Pappas-Brown V."/>
            <person name="Paris D.H."/>
            <person name="Patel P."/>
            <person name="Richards A.L."/>
            <person name="Sadzewicz L."/>
            <person name="Sears K."/>
            <person name="Seidman D."/>
            <person name="Sengamalay N."/>
            <person name="Stenos J."/>
            <person name="Tallon L.J."/>
            <person name="Vincent G."/>
            <person name="Fraser C.M."/>
            <person name="Munderloh U."/>
            <person name="Dunning-Hotopp J.C."/>
        </authorList>
    </citation>
    <scope>NUCLEOTIDE SEQUENCE [LARGE SCALE GENOMIC DNA]</scope>
    <source>
        <strain evidence="1 2">ApNP</strain>
    </source>
</reference>
<organism evidence="1 2">
    <name type="scientific">Anaplasma phagocytophilum str. ApNP</name>
    <dbReference type="NCBI Taxonomy" id="1359153"/>
    <lineage>
        <taxon>Bacteria</taxon>
        <taxon>Pseudomonadati</taxon>
        <taxon>Pseudomonadota</taxon>
        <taxon>Alphaproteobacteria</taxon>
        <taxon>Rickettsiales</taxon>
        <taxon>Anaplasmataceae</taxon>
        <taxon>Anaplasma</taxon>
        <taxon>phagocytophilum group</taxon>
    </lineage>
</organism>
<proteinExistence type="predicted"/>
<evidence type="ECO:0000313" key="1">
    <source>
        <dbReference type="EMBL" id="KJV66593.1"/>
    </source>
</evidence>
<name>A0A0F3NEV7_ANAPH</name>
<sequence length="46" mass="5426">MDVRASVYLRDRDSNIQLLSKGETTLLTHTSMRYLLIKENYSFSMQ</sequence>
<gene>
    <name evidence="1" type="ORF">APHNP_0075</name>
</gene>
<dbReference type="AlphaFoldDB" id="A0A0F3NEV7"/>
<evidence type="ECO:0000313" key="2">
    <source>
        <dbReference type="Proteomes" id="UP000033385"/>
    </source>
</evidence>
<accession>A0A0F3NEV7</accession>